<dbReference type="AlphaFoldDB" id="A0A0C9ZQD0"/>
<dbReference type="Proteomes" id="UP000054018">
    <property type="component" value="Unassembled WGS sequence"/>
</dbReference>
<dbReference type="EMBL" id="KN833693">
    <property type="protein sequence ID" value="KIK28334.1"/>
    <property type="molecule type" value="Genomic_DNA"/>
</dbReference>
<name>A0A0C9ZQD0_9AGAM</name>
<accession>A0A0C9ZQD0</accession>
<protein>
    <submittedName>
        <fullName evidence="2">Uncharacterized protein</fullName>
    </submittedName>
</protein>
<reference evidence="2 3" key="1">
    <citation type="submission" date="2014-04" db="EMBL/GenBank/DDBJ databases">
        <authorList>
            <consortium name="DOE Joint Genome Institute"/>
            <person name="Kuo A."/>
            <person name="Kohler A."/>
            <person name="Costa M.D."/>
            <person name="Nagy L.G."/>
            <person name="Floudas D."/>
            <person name="Copeland A."/>
            <person name="Barry K.W."/>
            <person name="Cichocki N."/>
            <person name="Veneault-Fourrey C."/>
            <person name="LaButti K."/>
            <person name="Lindquist E.A."/>
            <person name="Lipzen A."/>
            <person name="Lundell T."/>
            <person name="Morin E."/>
            <person name="Murat C."/>
            <person name="Sun H."/>
            <person name="Tunlid A."/>
            <person name="Henrissat B."/>
            <person name="Grigoriev I.V."/>
            <person name="Hibbett D.S."/>
            <person name="Martin F."/>
            <person name="Nordberg H.P."/>
            <person name="Cantor M.N."/>
            <person name="Hua S.X."/>
        </authorList>
    </citation>
    <scope>NUCLEOTIDE SEQUENCE [LARGE SCALE GENOMIC DNA]</scope>
    <source>
        <strain evidence="2 3">441</strain>
    </source>
</reference>
<gene>
    <name evidence="2" type="ORF">PISMIDRAFT_674060</name>
</gene>
<evidence type="ECO:0000256" key="1">
    <source>
        <dbReference type="SAM" id="MobiDB-lite"/>
    </source>
</evidence>
<sequence>MHFGGGGHDSVNELDGVLVGTGEGSIGSAESMSSLSDKTDKYFSSLMPGQA</sequence>
<reference evidence="3" key="2">
    <citation type="submission" date="2015-01" db="EMBL/GenBank/DDBJ databases">
        <title>Evolutionary Origins and Diversification of the Mycorrhizal Mutualists.</title>
        <authorList>
            <consortium name="DOE Joint Genome Institute"/>
            <consortium name="Mycorrhizal Genomics Consortium"/>
            <person name="Kohler A."/>
            <person name="Kuo A."/>
            <person name="Nagy L.G."/>
            <person name="Floudas D."/>
            <person name="Copeland A."/>
            <person name="Barry K.W."/>
            <person name="Cichocki N."/>
            <person name="Veneault-Fourrey C."/>
            <person name="LaButti K."/>
            <person name="Lindquist E.A."/>
            <person name="Lipzen A."/>
            <person name="Lundell T."/>
            <person name="Morin E."/>
            <person name="Murat C."/>
            <person name="Riley R."/>
            <person name="Ohm R."/>
            <person name="Sun H."/>
            <person name="Tunlid A."/>
            <person name="Henrissat B."/>
            <person name="Grigoriev I.V."/>
            <person name="Hibbett D.S."/>
            <person name="Martin F."/>
        </authorList>
    </citation>
    <scope>NUCLEOTIDE SEQUENCE [LARGE SCALE GENOMIC DNA]</scope>
    <source>
        <strain evidence="3">441</strain>
    </source>
</reference>
<feature type="region of interest" description="Disordered" evidence="1">
    <location>
        <begin position="1"/>
        <end position="51"/>
    </location>
</feature>
<evidence type="ECO:0000313" key="2">
    <source>
        <dbReference type="EMBL" id="KIK28334.1"/>
    </source>
</evidence>
<keyword evidence="3" id="KW-1185">Reference proteome</keyword>
<proteinExistence type="predicted"/>
<organism evidence="2 3">
    <name type="scientific">Pisolithus microcarpus 441</name>
    <dbReference type="NCBI Taxonomy" id="765257"/>
    <lineage>
        <taxon>Eukaryota</taxon>
        <taxon>Fungi</taxon>
        <taxon>Dikarya</taxon>
        <taxon>Basidiomycota</taxon>
        <taxon>Agaricomycotina</taxon>
        <taxon>Agaricomycetes</taxon>
        <taxon>Agaricomycetidae</taxon>
        <taxon>Boletales</taxon>
        <taxon>Sclerodermatineae</taxon>
        <taxon>Pisolithaceae</taxon>
        <taxon>Pisolithus</taxon>
    </lineage>
</organism>
<dbReference type="HOGENOM" id="CLU_3107330_0_0_1"/>
<evidence type="ECO:0000313" key="3">
    <source>
        <dbReference type="Proteomes" id="UP000054018"/>
    </source>
</evidence>